<proteinExistence type="predicted"/>
<keyword evidence="3" id="KW-1185">Reference proteome</keyword>
<evidence type="ECO:0000313" key="3">
    <source>
        <dbReference type="Proteomes" id="UP000252357"/>
    </source>
</evidence>
<dbReference type="Proteomes" id="UP000252357">
    <property type="component" value="Unassembled WGS sequence"/>
</dbReference>
<dbReference type="OrthoDB" id="5438043at2"/>
<feature type="compositionally biased region" description="Polar residues" evidence="1">
    <location>
        <begin position="166"/>
        <end position="177"/>
    </location>
</feature>
<evidence type="ECO:0000313" key="2">
    <source>
        <dbReference type="EMBL" id="RCS56745.1"/>
    </source>
</evidence>
<dbReference type="AlphaFoldDB" id="A0A368KZK8"/>
<feature type="region of interest" description="Disordered" evidence="1">
    <location>
        <begin position="164"/>
        <end position="191"/>
    </location>
</feature>
<gene>
    <name evidence="2" type="ORF">DU000_10360</name>
</gene>
<accession>A0A368KZK8</accession>
<comment type="caution">
    <text evidence="2">The sequence shown here is derived from an EMBL/GenBank/DDBJ whole genome shotgun (WGS) entry which is preliminary data.</text>
</comment>
<evidence type="ECO:0000256" key="1">
    <source>
        <dbReference type="SAM" id="MobiDB-lite"/>
    </source>
</evidence>
<sequence length="191" mass="21082">MGWPSQHEPFAGEYNALYVDWQVISPHQLQAHQAKPQATKDKLAQFQANPNDPTPIQSLNKDDLTGAILTSNVLAWFANDDGNSQLTARSRGDMLRYRLPSYGRFYSVMKPGGMFGNNGSGSFTGVMMDIAFSTENAKAKDNSHDKFIQFQRQVGAAASAFEHSVPDNSLKTPTNRQMIPANHKASVPPRL</sequence>
<protein>
    <submittedName>
        <fullName evidence="2">Uncharacterized protein</fullName>
    </submittedName>
</protein>
<dbReference type="EMBL" id="QPGB01000005">
    <property type="protein sequence ID" value="RCS56745.1"/>
    <property type="molecule type" value="Genomic_DNA"/>
</dbReference>
<organism evidence="2 3">
    <name type="scientific">Parvibium lacunae</name>
    <dbReference type="NCBI Taxonomy" id="1888893"/>
    <lineage>
        <taxon>Bacteria</taxon>
        <taxon>Pseudomonadati</taxon>
        <taxon>Pseudomonadota</taxon>
        <taxon>Betaproteobacteria</taxon>
        <taxon>Burkholderiales</taxon>
        <taxon>Alcaligenaceae</taxon>
        <taxon>Parvibium</taxon>
    </lineage>
</organism>
<name>A0A368KZK8_9BURK</name>
<dbReference type="RefSeq" id="WP_114403348.1">
    <property type="nucleotide sequence ID" value="NZ_QPGB01000005.1"/>
</dbReference>
<reference evidence="2 3" key="1">
    <citation type="journal article" date="2018" name="Int. J. Syst. Evol. Microbiol.">
        <title>Parvibium lacunae gen. nov., sp. nov., a new member of the family Alcaligenaceae isolated from a freshwater pond.</title>
        <authorList>
            <person name="Chen W.M."/>
            <person name="Xie P.B."/>
            <person name="Hsu M.Y."/>
            <person name="Sheu S.Y."/>
        </authorList>
    </citation>
    <scope>NUCLEOTIDE SEQUENCE [LARGE SCALE GENOMIC DNA]</scope>
    <source>
        <strain evidence="2 3">KMB9</strain>
    </source>
</reference>